<dbReference type="EMBL" id="GL636111">
    <property type="protein sequence ID" value="EFW12352.1"/>
    <property type="molecule type" value="Genomic_DNA"/>
</dbReference>
<gene>
    <name evidence="2" type="ORF">SSYM_1362</name>
</gene>
<protein>
    <submittedName>
        <fullName evidence="2">Uncharacterized protein</fullName>
    </submittedName>
</protein>
<proteinExistence type="predicted"/>
<reference evidence="3" key="1">
    <citation type="journal article" date="2011" name="Genome Biol. Evol.">
        <title>Massive genomic decay in Serratia symbiotica, a recently evolved symbiont of aphids.</title>
        <authorList>
            <person name="Burke G.R."/>
            <person name="Moran N.A."/>
        </authorList>
    </citation>
    <scope>NUCLEOTIDE SEQUENCE [LARGE SCALE GENOMIC DNA]</scope>
    <source>
        <strain evidence="3">Tucson</strain>
    </source>
</reference>
<name>E9CM48_9GAMM</name>
<keyword evidence="3" id="KW-1185">Reference proteome</keyword>
<organism evidence="2 3">
    <name type="scientific">Serratia symbiotica str. Tucson</name>
    <dbReference type="NCBI Taxonomy" id="914128"/>
    <lineage>
        <taxon>Bacteria</taxon>
        <taxon>Pseudomonadati</taxon>
        <taxon>Pseudomonadota</taxon>
        <taxon>Gammaproteobacteria</taxon>
        <taxon>Enterobacterales</taxon>
        <taxon>Yersiniaceae</taxon>
        <taxon>Serratia</taxon>
        <taxon>Serratia symbiotica</taxon>
    </lineage>
</organism>
<sequence length="58" mass="6565">MYLMQKNMVRMRIRLKFTPSLLISIAEMGIIINMTILDNTASEDSNVDLISLGVFSTN</sequence>
<evidence type="ECO:0000256" key="1">
    <source>
        <dbReference type="SAM" id="Phobius"/>
    </source>
</evidence>
<dbReference type="AlphaFoldDB" id="E9CM48"/>
<keyword evidence="1" id="KW-0472">Membrane</keyword>
<keyword evidence="1" id="KW-1133">Transmembrane helix</keyword>
<evidence type="ECO:0000313" key="2">
    <source>
        <dbReference type="EMBL" id="EFW12352.1"/>
    </source>
</evidence>
<accession>E9CM48</accession>
<evidence type="ECO:0000313" key="3">
    <source>
        <dbReference type="Proteomes" id="UP000013568"/>
    </source>
</evidence>
<dbReference type="Proteomes" id="UP000013568">
    <property type="component" value="Unassembled WGS sequence"/>
</dbReference>
<feature type="transmembrane region" description="Helical" evidence="1">
    <location>
        <begin position="21"/>
        <end position="37"/>
    </location>
</feature>
<keyword evidence="1" id="KW-0812">Transmembrane</keyword>
<dbReference type="HOGENOM" id="CLU_2976769_0_0_6"/>